<gene>
    <name evidence="1" type="ORF">CRG98_029891</name>
</gene>
<evidence type="ECO:0000313" key="1">
    <source>
        <dbReference type="EMBL" id="PKI49710.1"/>
    </source>
</evidence>
<evidence type="ECO:0000313" key="2">
    <source>
        <dbReference type="Proteomes" id="UP000233551"/>
    </source>
</evidence>
<keyword evidence="2" id="KW-1185">Reference proteome</keyword>
<reference evidence="1 2" key="1">
    <citation type="submission" date="2017-11" db="EMBL/GenBank/DDBJ databases">
        <title>De-novo sequencing of pomegranate (Punica granatum L.) genome.</title>
        <authorList>
            <person name="Akparov Z."/>
            <person name="Amiraslanov A."/>
            <person name="Hajiyeva S."/>
            <person name="Abbasov M."/>
            <person name="Kaur K."/>
            <person name="Hamwieh A."/>
            <person name="Solovyev V."/>
            <person name="Salamov A."/>
            <person name="Braich B."/>
            <person name="Kosarev P."/>
            <person name="Mahmoud A."/>
            <person name="Hajiyev E."/>
            <person name="Babayeva S."/>
            <person name="Izzatullayeva V."/>
            <person name="Mammadov A."/>
            <person name="Mammadov A."/>
            <person name="Sharifova S."/>
            <person name="Ojaghi J."/>
            <person name="Eynullazada K."/>
            <person name="Bayramov B."/>
            <person name="Abdulazimova A."/>
            <person name="Shahmuradov I."/>
        </authorList>
    </citation>
    <scope>NUCLEOTIDE SEQUENCE [LARGE SCALE GENOMIC DNA]</scope>
    <source>
        <strain evidence="2">cv. AG2017</strain>
        <tissue evidence="1">Leaf</tissue>
    </source>
</reference>
<name>A0A2I0J1A5_PUNGR</name>
<sequence length="181" mass="19608">IKSPGGLGCWAELAIGPNWAAAGPSLGVTVGPRRSGPSRAGLLGRGDLDRAALGFRAGPVCSMEIRIRLEKKMKKNGDEEREAESWANSSCGFGEGAGGFSGVRSSCGSRRKIELRGLRARGELRVSGARRASGLRGEVESRFFSFPWASSEKSRSFRAERICKIKLSAVREARNELRFFF</sequence>
<dbReference type="Proteomes" id="UP000233551">
    <property type="component" value="Unassembled WGS sequence"/>
</dbReference>
<accession>A0A2I0J1A5</accession>
<protein>
    <submittedName>
        <fullName evidence="1">Uncharacterized protein</fullName>
    </submittedName>
</protein>
<proteinExistence type="predicted"/>
<dbReference type="EMBL" id="PGOL01002214">
    <property type="protein sequence ID" value="PKI49710.1"/>
    <property type="molecule type" value="Genomic_DNA"/>
</dbReference>
<dbReference type="AlphaFoldDB" id="A0A2I0J1A5"/>
<comment type="caution">
    <text evidence="1">The sequence shown here is derived from an EMBL/GenBank/DDBJ whole genome shotgun (WGS) entry which is preliminary data.</text>
</comment>
<feature type="non-terminal residue" evidence="1">
    <location>
        <position position="1"/>
    </location>
</feature>
<organism evidence="1 2">
    <name type="scientific">Punica granatum</name>
    <name type="common">Pomegranate</name>
    <dbReference type="NCBI Taxonomy" id="22663"/>
    <lineage>
        <taxon>Eukaryota</taxon>
        <taxon>Viridiplantae</taxon>
        <taxon>Streptophyta</taxon>
        <taxon>Embryophyta</taxon>
        <taxon>Tracheophyta</taxon>
        <taxon>Spermatophyta</taxon>
        <taxon>Magnoliopsida</taxon>
        <taxon>eudicotyledons</taxon>
        <taxon>Gunneridae</taxon>
        <taxon>Pentapetalae</taxon>
        <taxon>rosids</taxon>
        <taxon>malvids</taxon>
        <taxon>Myrtales</taxon>
        <taxon>Lythraceae</taxon>
        <taxon>Punica</taxon>
    </lineage>
</organism>